<name>A0ABD2WD71_9HYME</name>
<keyword evidence="2" id="KW-1185">Reference proteome</keyword>
<comment type="caution">
    <text evidence="1">The sequence shown here is derived from an EMBL/GenBank/DDBJ whole genome shotgun (WGS) entry which is preliminary data.</text>
</comment>
<dbReference type="EMBL" id="JBJJXI010000117">
    <property type="protein sequence ID" value="KAL3390484.1"/>
    <property type="molecule type" value="Genomic_DNA"/>
</dbReference>
<accession>A0ABD2WD71</accession>
<evidence type="ECO:0008006" key="3">
    <source>
        <dbReference type="Google" id="ProtNLM"/>
    </source>
</evidence>
<organism evidence="1 2">
    <name type="scientific">Trichogramma kaykai</name>
    <dbReference type="NCBI Taxonomy" id="54128"/>
    <lineage>
        <taxon>Eukaryota</taxon>
        <taxon>Metazoa</taxon>
        <taxon>Ecdysozoa</taxon>
        <taxon>Arthropoda</taxon>
        <taxon>Hexapoda</taxon>
        <taxon>Insecta</taxon>
        <taxon>Pterygota</taxon>
        <taxon>Neoptera</taxon>
        <taxon>Endopterygota</taxon>
        <taxon>Hymenoptera</taxon>
        <taxon>Apocrita</taxon>
        <taxon>Proctotrupomorpha</taxon>
        <taxon>Chalcidoidea</taxon>
        <taxon>Trichogrammatidae</taxon>
        <taxon>Trichogramma</taxon>
    </lineage>
</organism>
<dbReference type="SUPFAM" id="SSF81901">
    <property type="entry name" value="HCP-like"/>
    <property type="match status" value="1"/>
</dbReference>
<gene>
    <name evidence="1" type="ORF">TKK_014642</name>
</gene>
<evidence type="ECO:0000313" key="2">
    <source>
        <dbReference type="Proteomes" id="UP001627154"/>
    </source>
</evidence>
<dbReference type="Proteomes" id="UP001627154">
    <property type="component" value="Unassembled WGS sequence"/>
</dbReference>
<dbReference type="SMART" id="SM00028">
    <property type="entry name" value="TPR"/>
    <property type="match status" value="5"/>
</dbReference>
<reference evidence="1 2" key="1">
    <citation type="journal article" date="2024" name="bioRxiv">
        <title>A reference genome for Trichogramma kaykai: A tiny desert-dwelling parasitoid wasp with competing sex-ratio distorters.</title>
        <authorList>
            <person name="Culotta J."/>
            <person name="Lindsey A.R."/>
        </authorList>
    </citation>
    <scope>NUCLEOTIDE SEQUENCE [LARGE SCALE GENOMIC DNA]</scope>
    <source>
        <strain evidence="1 2">KSX58</strain>
    </source>
</reference>
<evidence type="ECO:0000313" key="1">
    <source>
        <dbReference type="EMBL" id="KAL3390484.1"/>
    </source>
</evidence>
<sequence length="462" mass="54454">MDIHKLLPEGLKIESPFTWELDIKQVSSFHEEEAVLADYEECPVTHFLEMNTFAYIRSMKGNIDAAEELIREINDVWNDIYERVSEQKDCSVNVLMHIKDTTAYCIYLIAGKKDQSEEMEIKIKNANDFKSDIEKGTIVGSQAIALSLFKEKSIDISLKLAKQAISYVPNCALWHYVTAKCLRRKRRYQEHCLIVSEEEENEFLKCYELSQTDQYSLCVARMYKESKKWQKCSEIYNEIYSKEPTNMKVRLILALYFMNKKDFFKAKNCLNYVEKIMPPEKTSKTYYHYLGKYYEKTKDFAKAKENYLKAIGHTGNFPADMDHFNLIRCSSKNNYDGIKYLQNMLKRYEDNKSRSLNILVHLGIIYLIDNKNLKLAADYFLKAIKINPCDPQLTDYRLFYHKRNYNIFQLISRNILTGDENNYGNTLKELKNYCIEYKKRVEKNNVVDSLDEKFAKALSLKE</sequence>
<dbReference type="Gene3D" id="1.25.40.10">
    <property type="entry name" value="Tetratricopeptide repeat domain"/>
    <property type="match status" value="1"/>
</dbReference>
<dbReference type="InterPro" id="IPR011990">
    <property type="entry name" value="TPR-like_helical_dom_sf"/>
</dbReference>
<proteinExistence type="predicted"/>
<dbReference type="InterPro" id="IPR019734">
    <property type="entry name" value="TPR_rpt"/>
</dbReference>
<dbReference type="AlphaFoldDB" id="A0ABD2WD71"/>
<protein>
    <recommendedName>
        <fullName evidence="3">Tetratricopeptide repeat protein</fullName>
    </recommendedName>
</protein>